<dbReference type="InterPro" id="IPR036864">
    <property type="entry name" value="Zn2-C6_fun-type_DNA-bd_sf"/>
</dbReference>
<proteinExistence type="predicted"/>
<feature type="domain" description="Zn(2)-C6 fungal-type" evidence="8">
    <location>
        <begin position="38"/>
        <end position="68"/>
    </location>
</feature>
<dbReference type="CDD" id="cd00067">
    <property type="entry name" value="GAL4"/>
    <property type="match status" value="1"/>
</dbReference>
<dbReference type="GO" id="GO:0009893">
    <property type="term" value="P:positive regulation of metabolic process"/>
    <property type="evidence" value="ECO:0007669"/>
    <property type="project" value="UniProtKB-ARBA"/>
</dbReference>
<dbReference type="Pfam" id="PF00172">
    <property type="entry name" value="Zn_clus"/>
    <property type="match status" value="1"/>
</dbReference>
<dbReference type="GO" id="GO:0005634">
    <property type="term" value="C:nucleus"/>
    <property type="evidence" value="ECO:0007669"/>
    <property type="project" value="UniProtKB-SubCell"/>
</dbReference>
<keyword evidence="6" id="KW-0539">Nucleus</keyword>
<evidence type="ECO:0000256" key="3">
    <source>
        <dbReference type="ARBA" id="ARBA00023015"/>
    </source>
</evidence>
<protein>
    <submittedName>
        <fullName evidence="9">Fungal-specific transcription factor domain-containing protein</fullName>
    </submittedName>
</protein>
<dbReference type="CDD" id="cd12148">
    <property type="entry name" value="fungal_TF_MHR"/>
    <property type="match status" value="1"/>
</dbReference>
<keyword evidence="5" id="KW-0804">Transcription</keyword>
<dbReference type="GO" id="GO:0006351">
    <property type="term" value="P:DNA-templated transcription"/>
    <property type="evidence" value="ECO:0007669"/>
    <property type="project" value="InterPro"/>
</dbReference>
<dbReference type="InterPro" id="IPR050613">
    <property type="entry name" value="Sec_Metabolite_Reg"/>
</dbReference>
<dbReference type="Proteomes" id="UP000325780">
    <property type="component" value="Unassembled WGS sequence"/>
</dbReference>
<evidence type="ECO:0000259" key="8">
    <source>
        <dbReference type="PROSITE" id="PS50048"/>
    </source>
</evidence>
<feature type="compositionally biased region" description="Low complexity" evidence="7">
    <location>
        <begin position="103"/>
        <end position="112"/>
    </location>
</feature>
<dbReference type="SMART" id="SM00906">
    <property type="entry name" value="Fungal_trans"/>
    <property type="match status" value="1"/>
</dbReference>
<dbReference type="GO" id="GO:0003677">
    <property type="term" value="F:DNA binding"/>
    <property type="evidence" value="ECO:0007669"/>
    <property type="project" value="UniProtKB-KW"/>
</dbReference>
<sequence length="673" mass="75918">MPPKENSRQSTQLVAIAPAPNSTSPASNRPPSKTMPYNCQSCVRRKVKCDRIKPSCSACRSRGLECVYQAPAPPRKRKRPSSEDIHDRLARYERLLQENGLLSSPENPSSSPFEPPKSKCVDSRASRGTPLTGKLLSEKGKSRYIDSRVWLDATEVGIHELSVTEEGQDPPGNCNTPTEDPLSAALLGTRHNLSKYHPSHEDALKLWAIYVENVEPICKVLHVPTATGVVSAVSQQPTTASKTDECLVFAIYHFAVYSMSDEDCQRTFTQPRTTLLSRYQAAVRHALVNASWLKTAQLPVLQAYVLFLTAIRNQTDPHSFWIWTGVAVRLAQRMGLHRDVECLGLSPFDVEMRRRLFWQLGPLDGYAGQMSGTGISISPDNWDTQPPRNLNDNQLYPGMTAYPEEQKGASEMIFFLAKTELSRLYNRTGVKLVETGTTMQPKDILILERLVDEVENVIECKYLRYCDIINPLHFLTLGVVRYALNMVRLRTRSSPLMKQIIDDEQRMELCTVAQSILDTDCALFANPNLKQFHWHVKTFFLWDALICILTSLGKVGFFSPPDRTQRWHKIAEVYSNRPGILESRDGLHSAVCKVTLKAWEANPPDGTIDEPTFITTLRSRSEVKVYNKVDATQNAGSIEVPYPFDALFDPPNSVDLNFDEYLNLGAAEWLWWD</sequence>
<evidence type="ECO:0000313" key="9">
    <source>
        <dbReference type="EMBL" id="KAE8146583.1"/>
    </source>
</evidence>
<evidence type="ECO:0000256" key="6">
    <source>
        <dbReference type="ARBA" id="ARBA00023242"/>
    </source>
</evidence>
<evidence type="ECO:0000256" key="5">
    <source>
        <dbReference type="ARBA" id="ARBA00023163"/>
    </source>
</evidence>
<keyword evidence="10" id="KW-1185">Reference proteome</keyword>
<reference evidence="9 10" key="1">
    <citation type="submission" date="2019-04" db="EMBL/GenBank/DDBJ databases">
        <title>Friends and foes A comparative genomics study of 23 Aspergillus species from section Flavi.</title>
        <authorList>
            <consortium name="DOE Joint Genome Institute"/>
            <person name="Kjaerbolling I."/>
            <person name="Vesth T."/>
            <person name="Frisvad J.C."/>
            <person name="Nybo J.L."/>
            <person name="Theobald S."/>
            <person name="Kildgaard S."/>
            <person name="Isbrandt T."/>
            <person name="Kuo A."/>
            <person name="Sato A."/>
            <person name="Lyhne E.K."/>
            <person name="Kogle M.E."/>
            <person name="Wiebenga A."/>
            <person name="Kun R.S."/>
            <person name="Lubbers R.J."/>
            <person name="Makela M.R."/>
            <person name="Barry K."/>
            <person name="Chovatia M."/>
            <person name="Clum A."/>
            <person name="Daum C."/>
            <person name="Haridas S."/>
            <person name="He G."/>
            <person name="LaButti K."/>
            <person name="Lipzen A."/>
            <person name="Mondo S."/>
            <person name="Riley R."/>
            <person name="Salamov A."/>
            <person name="Simmons B.A."/>
            <person name="Magnuson J.K."/>
            <person name="Henrissat B."/>
            <person name="Mortensen U.H."/>
            <person name="Larsen T.O."/>
            <person name="Devries R.P."/>
            <person name="Grigoriev I.V."/>
            <person name="Machida M."/>
            <person name="Baker S.E."/>
            <person name="Andersen M.R."/>
        </authorList>
    </citation>
    <scope>NUCLEOTIDE SEQUENCE [LARGE SCALE GENOMIC DNA]</scope>
    <source>
        <strain evidence="9 10">IBT 18842</strain>
    </source>
</reference>
<dbReference type="PROSITE" id="PS50048">
    <property type="entry name" value="ZN2_CY6_FUNGAL_2"/>
    <property type="match status" value="1"/>
</dbReference>
<evidence type="ECO:0000256" key="4">
    <source>
        <dbReference type="ARBA" id="ARBA00023125"/>
    </source>
</evidence>
<dbReference type="OrthoDB" id="435881at2759"/>
<keyword evidence="3" id="KW-0805">Transcription regulation</keyword>
<evidence type="ECO:0000313" key="10">
    <source>
        <dbReference type="Proteomes" id="UP000325780"/>
    </source>
</evidence>
<accession>A0A5N6TJP9</accession>
<organism evidence="9 10">
    <name type="scientific">Aspergillus avenaceus</name>
    <dbReference type="NCBI Taxonomy" id="36643"/>
    <lineage>
        <taxon>Eukaryota</taxon>
        <taxon>Fungi</taxon>
        <taxon>Dikarya</taxon>
        <taxon>Ascomycota</taxon>
        <taxon>Pezizomycotina</taxon>
        <taxon>Eurotiomycetes</taxon>
        <taxon>Eurotiomycetidae</taxon>
        <taxon>Eurotiales</taxon>
        <taxon>Aspergillaceae</taxon>
        <taxon>Aspergillus</taxon>
        <taxon>Aspergillus subgen. Circumdati</taxon>
    </lineage>
</organism>
<dbReference type="InterPro" id="IPR007219">
    <property type="entry name" value="XnlR_reg_dom"/>
</dbReference>
<dbReference type="SMART" id="SM00066">
    <property type="entry name" value="GAL4"/>
    <property type="match status" value="1"/>
</dbReference>
<feature type="compositionally biased region" description="Polar residues" evidence="7">
    <location>
        <begin position="20"/>
        <end position="37"/>
    </location>
</feature>
<comment type="subcellular location">
    <subcellularLocation>
        <location evidence="1">Nucleus</location>
    </subcellularLocation>
</comment>
<dbReference type="InterPro" id="IPR001138">
    <property type="entry name" value="Zn2Cys6_DnaBD"/>
</dbReference>
<feature type="region of interest" description="Disordered" evidence="7">
    <location>
        <begin position="99"/>
        <end position="134"/>
    </location>
</feature>
<dbReference type="Gene3D" id="4.10.240.10">
    <property type="entry name" value="Zn(2)-C6 fungal-type DNA-binding domain"/>
    <property type="match status" value="1"/>
</dbReference>
<dbReference type="PANTHER" id="PTHR31001:SF85">
    <property type="entry name" value="ZN(II)2CYS6 TRANSCRIPTION FACTOR (EUROFUNG)"/>
    <property type="match status" value="1"/>
</dbReference>
<dbReference type="GO" id="GO:0000981">
    <property type="term" value="F:DNA-binding transcription factor activity, RNA polymerase II-specific"/>
    <property type="evidence" value="ECO:0007669"/>
    <property type="project" value="InterPro"/>
</dbReference>
<evidence type="ECO:0000256" key="2">
    <source>
        <dbReference type="ARBA" id="ARBA00022723"/>
    </source>
</evidence>
<feature type="compositionally biased region" description="Basic and acidic residues" evidence="7">
    <location>
        <begin position="116"/>
        <end position="125"/>
    </location>
</feature>
<keyword evidence="2" id="KW-0479">Metal-binding</keyword>
<name>A0A5N6TJP9_ASPAV</name>
<dbReference type="PANTHER" id="PTHR31001">
    <property type="entry name" value="UNCHARACTERIZED TRANSCRIPTIONAL REGULATORY PROTEIN"/>
    <property type="match status" value="1"/>
</dbReference>
<dbReference type="Pfam" id="PF04082">
    <property type="entry name" value="Fungal_trans"/>
    <property type="match status" value="1"/>
</dbReference>
<keyword evidence="4" id="KW-0238">DNA-binding</keyword>
<dbReference type="SUPFAM" id="SSF57701">
    <property type="entry name" value="Zn2/Cys6 DNA-binding domain"/>
    <property type="match status" value="1"/>
</dbReference>
<dbReference type="EMBL" id="ML742253">
    <property type="protein sequence ID" value="KAE8146583.1"/>
    <property type="molecule type" value="Genomic_DNA"/>
</dbReference>
<dbReference type="GO" id="GO:0008270">
    <property type="term" value="F:zinc ion binding"/>
    <property type="evidence" value="ECO:0007669"/>
    <property type="project" value="InterPro"/>
</dbReference>
<evidence type="ECO:0000256" key="1">
    <source>
        <dbReference type="ARBA" id="ARBA00004123"/>
    </source>
</evidence>
<gene>
    <name evidence="9" type="ORF">BDV25DRAFT_143547</name>
</gene>
<feature type="region of interest" description="Disordered" evidence="7">
    <location>
        <begin position="1"/>
        <end position="37"/>
    </location>
</feature>
<dbReference type="AlphaFoldDB" id="A0A5N6TJP9"/>
<evidence type="ECO:0000256" key="7">
    <source>
        <dbReference type="SAM" id="MobiDB-lite"/>
    </source>
</evidence>